<reference evidence="4 6" key="1">
    <citation type="submission" date="2018-11" db="EMBL/GenBank/DDBJ databases">
        <title>Shewanella sp. M2.</title>
        <authorList>
            <person name="Hwang Y.J."/>
            <person name="Hwang C.Y."/>
        </authorList>
    </citation>
    <scope>NUCLEOTIDE SEQUENCE [LARGE SCALE GENOMIC DNA]</scope>
    <source>
        <strain evidence="4 6">M2</strain>
    </source>
</reference>
<dbReference type="GO" id="GO:0008933">
    <property type="term" value="F:peptidoglycan lytic transglycosylase activity"/>
    <property type="evidence" value="ECO:0007669"/>
    <property type="project" value="InterPro"/>
</dbReference>
<evidence type="ECO:0000256" key="2">
    <source>
        <dbReference type="SAM" id="SignalP"/>
    </source>
</evidence>
<accession>A0A3N4EWV1</accession>
<dbReference type="SUPFAM" id="SSF53955">
    <property type="entry name" value="Lysozyme-like"/>
    <property type="match status" value="1"/>
</dbReference>
<feature type="chain" id="PRO_5018326322" evidence="2">
    <location>
        <begin position="33"/>
        <end position="452"/>
    </location>
</feature>
<dbReference type="PANTHER" id="PTHR37423">
    <property type="entry name" value="SOLUBLE LYTIC MUREIN TRANSGLYCOSYLASE-RELATED"/>
    <property type="match status" value="1"/>
</dbReference>
<protein>
    <submittedName>
        <fullName evidence="5">Transglycosylase</fullName>
    </submittedName>
</protein>
<dbReference type="Proteomes" id="UP000273778">
    <property type="component" value="Chromosome"/>
</dbReference>
<dbReference type="GO" id="GO:0000270">
    <property type="term" value="P:peptidoglycan metabolic process"/>
    <property type="evidence" value="ECO:0007669"/>
    <property type="project" value="InterPro"/>
</dbReference>
<dbReference type="Proteomes" id="UP000278855">
    <property type="component" value="Unassembled WGS sequence"/>
</dbReference>
<dbReference type="OrthoDB" id="5620293at2"/>
<name>A0A3N4EWV1_9GAMM</name>
<proteinExistence type="inferred from homology"/>
<dbReference type="InterPro" id="IPR023346">
    <property type="entry name" value="Lysozyme-like_dom_sf"/>
</dbReference>
<evidence type="ECO:0000313" key="5">
    <source>
        <dbReference type="EMBL" id="RPA33474.1"/>
    </source>
</evidence>
<reference evidence="5" key="3">
    <citation type="submission" date="2018-11" db="EMBL/GenBank/DDBJ databases">
        <authorList>
            <person name="Hwang Y.J."/>
            <person name="Hwang C.Y."/>
        </authorList>
    </citation>
    <scope>NUCLEOTIDE SEQUENCE</scope>
    <source>
        <strain evidence="5">R106</strain>
    </source>
</reference>
<dbReference type="AlphaFoldDB" id="A0A3N4EWV1"/>
<dbReference type="CDD" id="cd16893">
    <property type="entry name" value="LT_MltC_MltE"/>
    <property type="match status" value="1"/>
</dbReference>
<sequence>MGKRVILNKAKPILISLCFIGVGLSVGSLVDAADSDFEKFKQQRKAEVSQFNQSKKAEFKKFRDEYLAEYDAYRGELLKFWSVPEQSSSEVEVIYTQDKQTRVKIDALTQQVVIENLTDEVIDQDVIISKLKADPNTRVLLTNINNQASLTDEKNIVNTLIDQPSEVVAEKVINEQIDTQQQQMLSQLDVQQSIEEIEIEIAAKVTPSKAKSLEIKSKLKQVNEINKQSQKRKKIADKQVEALVKINPTYKKTQVNTMRLPEDYLYKLSKDYLSFYQKQSSEMNIPLSLLLAISYAESTFDPKAKSHIPAFGLMQIVPRSAGMDVARKFYRKNQAPTSIELYQPNINIRYGAGYLSILNEQYLDGIDDPTSRQYCVIAAYNTGAGNIAKTFNGGNNRSIKQAYSKINALSPDQVYSKLMKRLPYPETQKYLAKVSKLEAKYQHQINQWNLSE</sequence>
<evidence type="ECO:0000313" key="6">
    <source>
        <dbReference type="Proteomes" id="UP000273778"/>
    </source>
</evidence>
<organism evidence="5 7">
    <name type="scientific">Shewanella psychromarinicola</name>
    <dbReference type="NCBI Taxonomy" id="2487742"/>
    <lineage>
        <taxon>Bacteria</taxon>
        <taxon>Pseudomonadati</taxon>
        <taxon>Pseudomonadota</taxon>
        <taxon>Gammaproteobacteria</taxon>
        <taxon>Alteromonadales</taxon>
        <taxon>Shewanellaceae</taxon>
        <taxon>Shewanella</taxon>
    </lineage>
</organism>
<dbReference type="Pfam" id="PF01464">
    <property type="entry name" value="SLT"/>
    <property type="match status" value="1"/>
</dbReference>
<evidence type="ECO:0000256" key="1">
    <source>
        <dbReference type="ARBA" id="ARBA00007734"/>
    </source>
</evidence>
<dbReference type="KEGG" id="spsr:EGC80_07250"/>
<dbReference type="PROSITE" id="PS00922">
    <property type="entry name" value="TRANSGLYCOSYLASE"/>
    <property type="match status" value="1"/>
</dbReference>
<dbReference type="EMBL" id="RKKB01000002">
    <property type="protein sequence ID" value="RPA33474.1"/>
    <property type="molecule type" value="Genomic_DNA"/>
</dbReference>
<comment type="similarity">
    <text evidence="1">Belongs to the transglycosylase Slt family.</text>
</comment>
<dbReference type="EMBL" id="CP034073">
    <property type="protein sequence ID" value="AZG34736.1"/>
    <property type="molecule type" value="Genomic_DNA"/>
</dbReference>
<feature type="signal peptide" evidence="2">
    <location>
        <begin position="1"/>
        <end position="32"/>
    </location>
</feature>
<keyword evidence="6" id="KW-1185">Reference proteome</keyword>
<evidence type="ECO:0000313" key="4">
    <source>
        <dbReference type="EMBL" id="AZG34736.1"/>
    </source>
</evidence>
<evidence type="ECO:0000313" key="7">
    <source>
        <dbReference type="Proteomes" id="UP000278855"/>
    </source>
</evidence>
<dbReference type="Gene3D" id="1.10.530.10">
    <property type="match status" value="1"/>
</dbReference>
<dbReference type="InterPro" id="IPR000189">
    <property type="entry name" value="Transglyc_AS"/>
</dbReference>
<dbReference type="InterPro" id="IPR008258">
    <property type="entry name" value="Transglycosylase_SLT_dom_1"/>
</dbReference>
<keyword evidence="2" id="KW-0732">Signal</keyword>
<gene>
    <name evidence="5" type="ORF">EGC77_09115</name>
    <name evidence="4" type="ORF">EGC80_07250</name>
</gene>
<evidence type="ECO:0000259" key="3">
    <source>
        <dbReference type="Pfam" id="PF01464"/>
    </source>
</evidence>
<dbReference type="GO" id="GO:0016020">
    <property type="term" value="C:membrane"/>
    <property type="evidence" value="ECO:0007669"/>
    <property type="project" value="InterPro"/>
</dbReference>
<feature type="domain" description="Transglycosylase SLT" evidence="3">
    <location>
        <begin position="277"/>
        <end position="400"/>
    </location>
</feature>
<dbReference type="PANTHER" id="PTHR37423:SF2">
    <property type="entry name" value="MEMBRANE-BOUND LYTIC MUREIN TRANSGLYCOSYLASE C"/>
    <property type="match status" value="1"/>
</dbReference>
<dbReference type="RefSeq" id="WP_124012580.1">
    <property type="nucleotide sequence ID" value="NZ_CP034073.1"/>
</dbReference>
<reference evidence="7" key="2">
    <citation type="submission" date="2018-11" db="EMBL/GenBank/DDBJ databases">
        <title>Shewanella sp. R106.</title>
        <authorList>
            <person name="Hwang Y.J."/>
            <person name="Hwang C.Y."/>
        </authorList>
    </citation>
    <scope>NUCLEOTIDE SEQUENCE [LARGE SCALE GENOMIC DNA]</scope>
    <source>
        <strain evidence="7">R106</strain>
    </source>
</reference>